<comment type="caution">
    <text evidence="1">The sequence shown here is derived from an EMBL/GenBank/DDBJ whole genome shotgun (WGS) entry which is preliminary data.</text>
</comment>
<accession>A0A427AI20</accession>
<dbReference type="Proteomes" id="UP000287651">
    <property type="component" value="Unassembled WGS sequence"/>
</dbReference>
<organism evidence="1 2">
    <name type="scientific">Ensete ventricosum</name>
    <name type="common">Abyssinian banana</name>
    <name type="synonym">Musa ensete</name>
    <dbReference type="NCBI Taxonomy" id="4639"/>
    <lineage>
        <taxon>Eukaryota</taxon>
        <taxon>Viridiplantae</taxon>
        <taxon>Streptophyta</taxon>
        <taxon>Embryophyta</taxon>
        <taxon>Tracheophyta</taxon>
        <taxon>Spermatophyta</taxon>
        <taxon>Magnoliopsida</taxon>
        <taxon>Liliopsida</taxon>
        <taxon>Zingiberales</taxon>
        <taxon>Musaceae</taxon>
        <taxon>Ensete</taxon>
    </lineage>
</organism>
<evidence type="ECO:0000313" key="2">
    <source>
        <dbReference type="Proteomes" id="UP000287651"/>
    </source>
</evidence>
<dbReference type="EMBL" id="AMZH03002348">
    <property type="protein sequence ID" value="RRT75898.1"/>
    <property type="molecule type" value="Genomic_DNA"/>
</dbReference>
<gene>
    <name evidence="1" type="ORF">B296_00018128</name>
</gene>
<dbReference type="AlphaFoldDB" id="A0A427AI20"/>
<protein>
    <submittedName>
        <fullName evidence="1">Uncharacterized protein</fullName>
    </submittedName>
</protein>
<evidence type="ECO:0000313" key="1">
    <source>
        <dbReference type="EMBL" id="RRT75898.1"/>
    </source>
</evidence>
<reference evidence="1 2" key="1">
    <citation type="journal article" date="2014" name="Agronomy (Basel)">
        <title>A Draft Genome Sequence for Ensete ventricosum, the Drought-Tolerant Tree Against Hunger.</title>
        <authorList>
            <person name="Harrison J."/>
            <person name="Moore K.A."/>
            <person name="Paszkiewicz K."/>
            <person name="Jones T."/>
            <person name="Grant M."/>
            <person name="Ambacheew D."/>
            <person name="Muzemil S."/>
            <person name="Studholme D.J."/>
        </authorList>
    </citation>
    <scope>NUCLEOTIDE SEQUENCE [LARGE SCALE GENOMIC DNA]</scope>
</reference>
<name>A0A427AI20_ENSVE</name>
<proteinExistence type="predicted"/>
<sequence>MSWQVNPHLKRLQHSPISCNQCKHLCLPPVRIVPAKMLCSQQPSHPPRRNVLEILLLKPEHGLKRDLPRDARIPAGNLGSTNPCPTRKKIWTRAQKVHFTFQVNLTRSKVPSIYETGEFPARPWLSFVNAAQFSCNREFFVTVEFIVCTGAQPWRYSWELGTDLCAGHALQTTSSIGVQVQG</sequence>